<comment type="similarity">
    <text evidence="8">Belongs to the exbB/tolQ family.</text>
</comment>
<keyword evidence="12" id="KW-1185">Reference proteome</keyword>
<feature type="transmembrane region" description="Helical" evidence="9">
    <location>
        <begin position="106"/>
        <end position="129"/>
    </location>
</feature>
<accession>A0A1H4X410</accession>
<organism evidence="11 12">
    <name type="scientific">Pseudomonas saponiphila</name>
    <dbReference type="NCBI Taxonomy" id="556534"/>
    <lineage>
        <taxon>Bacteria</taxon>
        <taxon>Pseudomonadati</taxon>
        <taxon>Pseudomonadota</taxon>
        <taxon>Gammaproteobacteria</taxon>
        <taxon>Pseudomonadales</taxon>
        <taxon>Pseudomonadaceae</taxon>
        <taxon>Pseudomonas</taxon>
    </lineage>
</organism>
<dbReference type="Proteomes" id="UP000198982">
    <property type="component" value="Unassembled WGS sequence"/>
</dbReference>
<dbReference type="PANTHER" id="PTHR30625">
    <property type="entry name" value="PROTEIN TOLQ"/>
    <property type="match status" value="1"/>
</dbReference>
<dbReference type="GO" id="GO:0017038">
    <property type="term" value="P:protein import"/>
    <property type="evidence" value="ECO:0007669"/>
    <property type="project" value="TreeGrafter"/>
</dbReference>
<keyword evidence="4 9" id="KW-0812">Transmembrane</keyword>
<evidence type="ECO:0000256" key="1">
    <source>
        <dbReference type="ARBA" id="ARBA00004651"/>
    </source>
</evidence>
<evidence type="ECO:0000256" key="3">
    <source>
        <dbReference type="ARBA" id="ARBA00022475"/>
    </source>
</evidence>
<feature type="transmembrane region" description="Helical" evidence="9">
    <location>
        <begin position="149"/>
        <end position="170"/>
    </location>
</feature>
<feature type="domain" description="MotA/TolQ/ExbB proton channel" evidence="10">
    <location>
        <begin position="83"/>
        <end position="185"/>
    </location>
</feature>
<proteinExistence type="inferred from homology"/>
<keyword evidence="6 9" id="KW-1133">Transmembrane helix</keyword>
<keyword evidence="5 8" id="KW-0653">Protein transport</keyword>
<feature type="transmembrane region" description="Helical" evidence="9">
    <location>
        <begin position="12"/>
        <end position="31"/>
    </location>
</feature>
<dbReference type="InterPro" id="IPR050790">
    <property type="entry name" value="ExbB/TolQ_transport"/>
</dbReference>
<evidence type="ECO:0000259" key="10">
    <source>
        <dbReference type="Pfam" id="PF01618"/>
    </source>
</evidence>
<reference evidence="12" key="1">
    <citation type="submission" date="2016-10" db="EMBL/GenBank/DDBJ databases">
        <authorList>
            <person name="Varghese N."/>
            <person name="Submissions S."/>
        </authorList>
    </citation>
    <scope>NUCLEOTIDE SEQUENCE [LARGE SCALE GENOMIC DNA]</scope>
    <source>
        <strain evidence="12">DSM 9751</strain>
    </source>
</reference>
<evidence type="ECO:0000256" key="2">
    <source>
        <dbReference type="ARBA" id="ARBA00022448"/>
    </source>
</evidence>
<keyword evidence="3" id="KW-1003">Cell membrane</keyword>
<evidence type="ECO:0000313" key="12">
    <source>
        <dbReference type="Proteomes" id="UP000198982"/>
    </source>
</evidence>
<protein>
    <submittedName>
        <fullName evidence="11">Outer membrane transport energization protein ExbB</fullName>
    </submittedName>
</protein>
<dbReference type="AlphaFoldDB" id="A0A1H4X410"/>
<dbReference type="InterPro" id="IPR002898">
    <property type="entry name" value="MotA_ExbB_proton_chnl"/>
</dbReference>
<evidence type="ECO:0000256" key="7">
    <source>
        <dbReference type="ARBA" id="ARBA00023136"/>
    </source>
</evidence>
<evidence type="ECO:0000256" key="4">
    <source>
        <dbReference type="ARBA" id="ARBA00022692"/>
    </source>
</evidence>
<keyword evidence="7 9" id="KW-0472">Membrane</keyword>
<keyword evidence="2 8" id="KW-0813">Transport</keyword>
<dbReference type="RefSeq" id="WP_092319747.1">
    <property type="nucleotide sequence ID" value="NZ_FNTJ01000002.1"/>
</dbReference>
<dbReference type="GO" id="GO:0005886">
    <property type="term" value="C:plasma membrane"/>
    <property type="evidence" value="ECO:0007669"/>
    <property type="project" value="UniProtKB-SubCell"/>
</dbReference>
<dbReference type="PANTHER" id="PTHR30625:SF15">
    <property type="entry name" value="BIOPOLYMER TRANSPORT PROTEIN EXBB"/>
    <property type="match status" value="1"/>
</dbReference>
<name>A0A1H4X410_9PSED</name>
<evidence type="ECO:0000313" key="11">
    <source>
        <dbReference type="EMBL" id="SED00313.1"/>
    </source>
</evidence>
<evidence type="ECO:0000256" key="9">
    <source>
        <dbReference type="SAM" id="Phobius"/>
    </source>
</evidence>
<evidence type="ECO:0000256" key="8">
    <source>
        <dbReference type="RuleBase" id="RU004057"/>
    </source>
</evidence>
<evidence type="ECO:0000256" key="6">
    <source>
        <dbReference type="ARBA" id="ARBA00022989"/>
    </source>
</evidence>
<comment type="subcellular location">
    <subcellularLocation>
        <location evidence="1">Cell membrane</location>
        <topology evidence="1">Multi-pass membrane protein</topology>
    </subcellularLocation>
    <subcellularLocation>
        <location evidence="8">Membrane</location>
        <topology evidence="8">Multi-pass membrane protein</topology>
    </subcellularLocation>
</comment>
<evidence type="ECO:0000256" key="5">
    <source>
        <dbReference type="ARBA" id="ARBA00022927"/>
    </source>
</evidence>
<dbReference type="Pfam" id="PF01618">
    <property type="entry name" value="MotA_ExbB"/>
    <property type="match status" value="1"/>
</dbReference>
<gene>
    <name evidence="11" type="ORF">SAMN05216178_5771</name>
</gene>
<dbReference type="EMBL" id="FNTJ01000002">
    <property type="protein sequence ID" value="SED00313.1"/>
    <property type="molecule type" value="Genomic_DNA"/>
</dbReference>
<sequence>MDMNLLHDITFYTMYGAAAIAAFIAVERGIYFSFSLRQAKKLESVLNPKMHSVDDLPAELRQRNSLPLEMVAELFAHKQGLASHKDLEDLSESIYIATRSKLMHGLWLLETVVTAAPLLGLLGTILGIIDTFKALAETGVSDPGEVSKGIGTALYATALGIAIALGSMIFHNHFQDRVERITDHLKILLLRAGMGTALKAPAPAATIQGNLQPA</sequence>